<gene>
    <name evidence="5" type="ORF">D0466_08990</name>
</gene>
<dbReference type="InterPro" id="IPR036390">
    <property type="entry name" value="WH_DNA-bd_sf"/>
</dbReference>
<dbReference type="PROSITE" id="PS50949">
    <property type="entry name" value="HTH_GNTR"/>
    <property type="match status" value="1"/>
</dbReference>
<keyword evidence="3" id="KW-0804">Transcription</keyword>
<dbReference type="Proteomes" id="UP000262939">
    <property type="component" value="Unassembled WGS sequence"/>
</dbReference>
<evidence type="ECO:0000259" key="4">
    <source>
        <dbReference type="PROSITE" id="PS50949"/>
    </source>
</evidence>
<evidence type="ECO:0000313" key="5">
    <source>
        <dbReference type="EMBL" id="RFU66105.1"/>
    </source>
</evidence>
<keyword evidence="1" id="KW-0805">Transcription regulation</keyword>
<dbReference type="SMART" id="SM00345">
    <property type="entry name" value="HTH_GNTR"/>
    <property type="match status" value="1"/>
</dbReference>
<proteinExistence type="predicted"/>
<dbReference type="Gene3D" id="1.10.10.10">
    <property type="entry name" value="Winged helix-like DNA-binding domain superfamily/Winged helix DNA-binding domain"/>
    <property type="match status" value="1"/>
</dbReference>
<keyword evidence="2" id="KW-0238">DNA-binding</keyword>
<evidence type="ECO:0000256" key="2">
    <source>
        <dbReference type="ARBA" id="ARBA00023125"/>
    </source>
</evidence>
<comment type="caution">
    <text evidence="5">The sequence shown here is derived from an EMBL/GenBank/DDBJ whole genome shotgun (WGS) entry which is preliminary data.</text>
</comment>
<dbReference type="InterPro" id="IPR036388">
    <property type="entry name" value="WH-like_DNA-bd_sf"/>
</dbReference>
<dbReference type="GO" id="GO:0003677">
    <property type="term" value="F:DNA binding"/>
    <property type="evidence" value="ECO:0007669"/>
    <property type="project" value="UniProtKB-KW"/>
</dbReference>
<dbReference type="GO" id="GO:0003700">
    <property type="term" value="F:DNA-binding transcription factor activity"/>
    <property type="evidence" value="ECO:0007669"/>
    <property type="project" value="InterPro"/>
</dbReference>
<protein>
    <submittedName>
        <fullName evidence="5">FadR family transcriptional regulator</fullName>
    </submittedName>
</protein>
<dbReference type="InterPro" id="IPR008920">
    <property type="entry name" value="TF_FadR/GntR_C"/>
</dbReference>
<name>A0A372LIG8_9BACI</name>
<evidence type="ECO:0000313" key="6">
    <source>
        <dbReference type="Proteomes" id="UP000262939"/>
    </source>
</evidence>
<dbReference type="InterPro" id="IPR000524">
    <property type="entry name" value="Tscrpt_reg_HTH_GntR"/>
</dbReference>
<dbReference type="Pfam" id="PF00392">
    <property type="entry name" value="GntR"/>
    <property type="match status" value="1"/>
</dbReference>
<sequence length="209" mass="24088">MIHSNPSSKIYLDIVEKLRNMIEADGLLPGDRIPSERELAERLNVGRSSVREALRALELLGLIETRRGEGTFIKDFQEHRLVELLGAFFLQNPQIQSNLLETKYLIEMDCIRTIIAYCSEADLDILLKWAAQSGFDDESFFQKIAELNRNKLLERIWRIINSYAKASYAPAQAIPLEGYINLIQALKERNENKARSIYYHSIRKLSTDT</sequence>
<dbReference type="CDD" id="cd07377">
    <property type="entry name" value="WHTH_GntR"/>
    <property type="match status" value="1"/>
</dbReference>
<dbReference type="OrthoDB" id="9799482at2"/>
<dbReference type="AlphaFoldDB" id="A0A372LIG8"/>
<dbReference type="SUPFAM" id="SSF46785">
    <property type="entry name" value="Winged helix' DNA-binding domain"/>
    <property type="match status" value="1"/>
</dbReference>
<accession>A0A372LIG8</accession>
<evidence type="ECO:0000256" key="3">
    <source>
        <dbReference type="ARBA" id="ARBA00023163"/>
    </source>
</evidence>
<evidence type="ECO:0000256" key="1">
    <source>
        <dbReference type="ARBA" id="ARBA00023015"/>
    </source>
</evidence>
<dbReference type="PANTHER" id="PTHR43537">
    <property type="entry name" value="TRANSCRIPTIONAL REGULATOR, GNTR FAMILY"/>
    <property type="match status" value="1"/>
</dbReference>
<dbReference type="PANTHER" id="PTHR43537:SF54">
    <property type="entry name" value="TRANSCRIPTIONAL REGULATOR, GNTR FAMILY"/>
    <property type="match status" value="1"/>
</dbReference>
<reference evidence="5 6" key="1">
    <citation type="submission" date="2018-08" db="EMBL/GenBank/DDBJ databases">
        <title>Bacillus chawlae sp. nov., Bacillus glennii sp. nov., and Bacillus saganii sp. nov. Isolated from the Vehicle Assembly Building at Kennedy Space Center where the Viking Spacecraft were Assembled.</title>
        <authorList>
            <person name="Seuylemezian A."/>
            <person name="Vaishampayan P."/>
        </authorList>
    </citation>
    <scope>NUCLEOTIDE SEQUENCE [LARGE SCALE GENOMIC DNA]</scope>
    <source>
        <strain evidence="5 6">V44-8</strain>
    </source>
</reference>
<dbReference type="SUPFAM" id="SSF48008">
    <property type="entry name" value="GntR ligand-binding domain-like"/>
    <property type="match status" value="1"/>
</dbReference>
<feature type="domain" description="HTH gntR-type" evidence="4">
    <location>
        <begin position="8"/>
        <end position="76"/>
    </location>
</feature>
<dbReference type="EMBL" id="QVTD01000003">
    <property type="protein sequence ID" value="RFU66105.1"/>
    <property type="molecule type" value="Genomic_DNA"/>
</dbReference>
<organism evidence="5 6">
    <name type="scientific">Peribacillus glennii</name>
    <dbReference type="NCBI Taxonomy" id="2303991"/>
    <lineage>
        <taxon>Bacteria</taxon>
        <taxon>Bacillati</taxon>
        <taxon>Bacillota</taxon>
        <taxon>Bacilli</taxon>
        <taxon>Bacillales</taxon>
        <taxon>Bacillaceae</taxon>
        <taxon>Peribacillus</taxon>
    </lineage>
</organism>
<dbReference type="PRINTS" id="PR00035">
    <property type="entry name" value="HTHGNTR"/>
</dbReference>
<keyword evidence="6" id="KW-1185">Reference proteome</keyword>